<dbReference type="RefSeq" id="XP_060365834.1">
    <property type="nucleotide sequence ID" value="XM_060502144.1"/>
</dbReference>
<keyword evidence="3" id="KW-1185">Reference proteome</keyword>
<feature type="compositionally biased region" description="Polar residues" evidence="1">
    <location>
        <begin position="16"/>
        <end position="28"/>
    </location>
</feature>
<sequence>MGMCYRRMGGSDEETTNTSPSQKVNPSSEEQVFWPMGTQGRESNLSTWKQNMAFVSVHGVDWLARAKKGGGKVGVSLIGDAELSCHRPMAMTGARRALRSDLDWMAGHLTKLHLVVERSLSWPCGEQTIDYRMKLIRPLHARIWWNIGLDCLIREATYAELRLGRQCSQAIMFRFSPAESKGGDLTLGNRGEALRRPSPNANGERRGC</sequence>
<accession>A0AAD8UPY8</accession>
<feature type="region of interest" description="Disordered" evidence="1">
    <location>
        <begin position="184"/>
        <end position="208"/>
    </location>
</feature>
<protein>
    <submittedName>
        <fullName evidence="2">Uncharacterized protein</fullName>
    </submittedName>
</protein>
<dbReference type="AlphaFoldDB" id="A0AAD8UPY8"/>
<feature type="region of interest" description="Disordered" evidence="1">
    <location>
        <begin position="1"/>
        <end position="28"/>
    </location>
</feature>
<name>A0AAD8UPY8_GLOAC</name>
<evidence type="ECO:0000256" key="1">
    <source>
        <dbReference type="SAM" id="MobiDB-lite"/>
    </source>
</evidence>
<evidence type="ECO:0000313" key="3">
    <source>
        <dbReference type="Proteomes" id="UP001244207"/>
    </source>
</evidence>
<comment type="caution">
    <text evidence="2">The sequence shown here is derived from an EMBL/GenBank/DDBJ whole genome shotgun (WGS) entry which is preliminary data.</text>
</comment>
<proteinExistence type="predicted"/>
<dbReference type="Proteomes" id="UP001244207">
    <property type="component" value="Unassembled WGS sequence"/>
</dbReference>
<dbReference type="EMBL" id="JAHMHS010000038">
    <property type="protein sequence ID" value="KAK1725779.1"/>
    <property type="molecule type" value="Genomic_DNA"/>
</dbReference>
<gene>
    <name evidence="2" type="ORF">BDZ83DRAFT_282553</name>
</gene>
<organism evidence="2 3">
    <name type="scientific">Glomerella acutata</name>
    <name type="common">Colletotrichum acutatum</name>
    <dbReference type="NCBI Taxonomy" id="27357"/>
    <lineage>
        <taxon>Eukaryota</taxon>
        <taxon>Fungi</taxon>
        <taxon>Dikarya</taxon>
        <taxon>Ascomycota</taxon>
        <taxon>Pezizomycotina</taxon>
        <taxon>Sordariomycetes</taxon>
        <taxon>Hypocreomycetidae</taxon>
        <taxon>Glomerellales</taxon>
        <taxon>Glomerellaceae</taxon>
        <taxon>Colletotrichum</taxon>
        <taxon>Colletotrichum acutatum species complex</taxon>
    </lineage>
</organism>
<evidence type="ECO:0000313" key="2">
    <source>
        <dbReference type="EMBL" id="KAK1725779.1"/>
    </source>
</evidence>
<reference evidence="2" key="1">
    <citation type="submission" date="2021-12" db="EMBL/GenBank/DDBJ databases">
        <title>Comparative genomics, transcriptomics and evolutionary studies reveal genomic signatures of adaptation to plant cell wall in hemibiotrophic fungi.</title>
        <authorList>
            <consortium name="DOE Joint Genome Institute"/>
            <person name="Baroncelli R."/>
            <person name="Diaz J.F."/>
            <person name="Benocci T."/>
            <person name="Peng M."/>
            <person name="Battaglia E."/>
            <person name="Haridas S."/>
            <person name="Andreopoulos W."/>
            <person name="Labutti K."/>
            <person name="Pangilinan J."/>
            <person name="Floch G.L."/>
            <person name="Makela M.R."/>
            <person name="Henrissat B."/>
            <person name="Grigoriev I.V."/>
            <person name="Crouch J.A."/>
            <person name="De Vries R.P."/>
            <person name="Sukno S.A."/>
            <person name="Thon M.R."/>
        </authorList>
    </citation>
    <scope>NUCLEOTIDE SEQUENCE</scope>
    <source>
        <strain evidence="2">CBS 112980</strain>
    </source>
</reference>
<dbReference type="GeneID" id="85386043"/>